<name>A0A016TH76_9BILA</name>
<sequence>MHSDNGVCGAFGLYDWLVSRIDHSRSSAAPPFPGTTLQTSSQPHYSVQKVQKRKGAHVEQLSPKIPQTFHMNASMRGLVNNLRESY</sequence>
<organism evidence="1 2">
    <name type="scientific">Ancylostoma ceylanicum</name>
    <dbReference type="NCBI Taxonomy" id="53326"/>
    <lineage>
        <taxon>Eukaryota</taxon>
        <taxon>Metazoa</taxon>
        <taxon>Ecdysozoa</taxon>
        <taxon>Nematoda</taxon>
        <taxon>Chromadorea</taxon>
        <taxon>Rhabditida</taxon>
        <taxon>Rhabditina</taxon>
        <taxon>Rhabditomorpha</taxon>
        <taxon>Strongyloidea</taxon>
        <taxon>Ancylostomatidae</taxon>
        <taxon>Ancylostomatinae</taxon>
        <taxon>Ancylostoma</taxon>
    </lineage>
</organism>
<reference evidence="2" key="1">
    <citation type="journal article" date="2015" name="Nat. Genet.">
        <title>The genome and transcriptome of the zoonotic hookworm Ancylostoma ceylanicum identify infection-specific gene families.</title>
        <authorList>
            <person name="Schwarz E.M."/>
            <person name="Hu Y."/>
            <person name="Antoshechkin I."/>
            <person name="Miller M.M."/>
            <person name="Sternberg P.W."/>
            <person name="Aroian R.V."/>
        </authorList>
    </citation>
    <scope>NUCLEOTIDE SEQUENCE</scope>
    <source>
        <strain evidence="2">HY135</strain>
    </source>
</reference>
<keyword evidence="2" id="KW-1185">Reference proteome</keyword>
<accession>A0A016TH76</accession>
<dbReference type="AlphaFoldDB" id="A0A016TH76"/>
<proteinExistence type="predicted"/>
<dbReference type="EMBL" id="JARK01001439">
    <property type="protein sequence ID" value="EYC02010.1"/>
    <property type="molecule type" value="Genomic_DNA"/>
</dbReference>
<gene>
    <name evidence="1" type="primary">Acey_s0103.g3591</name>
    <name evidence="1" type="ORF">Y032_0103g3591</name>
</gene>
<evidence type="ECO:0000313" key="1">
    <source>
        <dbReference type="EMBL" id="EYC02010.1"/>
    </source>
</evidence>
<dbReference type="Proteomes" id="UP000024635">
    <property type="component" value="Unassembled WGS sequence"/>
</dbReference>
<comment type="caution">
    <text evidence="1">The sequence shown here is derived from an EMBL/GenBank/DDBJ whole genome shotgun (WGS) entry which is preliminary data.</text>
</comment>
<protein>
    <submittedName>
        <fullName evidence="1">Uncharacterized protein</fullName>
    </submittedName>
</protein>
<evidence type="ECO:0000313" key="2">
    <source>
        <dbReference type="Proteomes" id="UP000024635"/>
    </source>
</evidence>